<proteinExistence type="inferred from homology"/>
<gene>
    <name evidence="3" type="ORF">X975_01745</name>
</gene>
<dbReference type="PANTHER" id="PTHR31977">
    <property type="entry name" value="UPF0696 PROTEIN C11ORF68"/>
    <property type="match status" value="1"/>
</dbReference>
<sequence length="213" mass="23888">MNVPVETCAEETSEERQAKGKRVDNISGSQNEVMGEKAETPDSQSIPSKEVKKPWIFAFAPNIHEMEIDSTKVGKWLLFQNNQIKCEATGLTSHDLAWQRIESLVLNNTQDASIIEAKASTALAASIFSSGSSSGVICCYVADYTNRYLVKKAADAVRRVIHLSSPIYFKTDEATYAGQYSHLGRKNVSMYMHTHDNDLFERDEFGKWKKLDL</sequence>
<dbReference type="EMBL" id="KK114850">
    <property type="protein sequence ID" value="KFM63493.1"/>
    <property type="molecule type" value="Genomic_DNA"/>
</dbReference>
<dbReference type="OrthoDB" id="6434934at2759"/>
<feature type="region of interest" description="Disordered" evidence="2">
    <location>
        <begin position="1"/>
        <end position="47"/>
    </location>
</feature>
<dbReference type="SUPFAM" id="SSF55418">
    <property type="entry name" value="eIF4e-like"/>
    <property type="match status" value="1"/>
</dbReference>
<evidence type="ECO:0000256" key="1">
    <source>
        <dbReference type="ARBA" id="ARBA00010568"/>
    </source>
</evidence>
<reference evidence="3 4" key="1">
    <citation type="submission" date="2013-11" db="EMBL/GenBank/DDBJ databases">
        <title>Genome sequencing of Stegodyphus mimosarum.</title>
        <authorList>
            <person name="Bechsgaard J."/>
        </authorList>
    </citation>
    <scope>NUCLEOTIDE SEQUENCE [LARGE SCALE GENOMIC DNA]</scope>
</reference>
<dbReference type="OMA" id="ISAMHET"/>
<evidence type="ECO:0000256" key="2">
    <source>
        <dbReference type="SAM" id="MobiDB-lite"/>
    </source>
</evidence>
<feature type="non-terminal residue" evidence="3">
    <location>
        <position position="213"/>
    </location>
</feature>
<dbReference type="Gene3D" id="3.30.760.10">
    <property type="entry name" value="RNA Cap, Translation Initiation Factor Eif4e"/>
    <property type="match status" value="1"/>
</dbReference>
<dbReference type="Proteomes" id="UP000054359">
    <property type="component" value="Unassembled WGS sequence"/>
</dbReference>
<protein>
    <submittedName>
        <fullName evidence="3">Uncharacterized protein</fullName>
    </submittedName>
</protein>
<dbReference type="InterPro" id="IPR015034">
    <property type="entry name" value="Bles03"/>
</dbReference>
<accession>A0A087TEF4</accession>
<dbReference type="AlphaFoldDB" id="A0A087TEF4"/>
<comment type="similarity">
    <text evidence="1">Belongs to the UPF0696 family.</text>
</comment>
<evidence type="ECO:0000313" key="3">
    <source>
        <dbReference type="EMBL" id="KFM63493.1"/>
    </source>
</evidence>
<dbReference type="PANTHER" id="PTHR31977:SF1">
    <property type="entry name" value="UPF0696 PROTEIN C11ORF68"/>
    <property type="match status" value="1"/>
</dbReference>
<evidence type="ECO:0000313" key="4">
    <source>
        <dbReference type="Proteomes" id="UP000054359"/>
    </source>
</evidence>
<organism evidence="3 4">
    <name type="scientific">Stegodyphus mimosarum</name>
    <name type="common">African social velvet spider</name>
    <dbReference type="NCBI Taxonomy" id="407821"/>
    <lineage>
        <taxon>Eukaryota</taxon>
        <taxon>Metazoa</taxon>
        <taxon>Ecdysozoa</taxon>
        <taxon>Arthropoda</taxon>
        <taxon>Chelicerata</taxon>
        <taxon>Arachnida</taxon>
        <taxon>Araneae</taxon>
        <taxon>Araneomorphae</taxon>
        <taxon>Entelegynae</taxon>
        <taxon>Eresoidea</taxon>
        <taxon>Eresidae</taxon>
        <taxon>Stegodyphus</taxon>
    </lineage>
</organism>
<dbReference type="InterPro" id="IPR023398">
    <property type="entry name" value="TIF_eIF4e-like"/>
</dbReference>
<feature type="compositionally biased region" description="Basic and acidic residues" evidence="2">
    <location>
        <begin position="14"/>
        <end position="24"/>
    </location>
</feature>
<keyword evidence="4" id="KW-1185">Reference proteome</keyword>
<name>A0A087TEF4_STEMI</name>